<evidence type="ECO:0000313" key="2">
    <source>
        <dbReference type="EMBL" id="MFC3512747.1"/>
    </source>
</evidence>
<feature type="region of interest" description="Disordered" evidence="1">
    <location>
        <begin position="339"/>
        <end position="358"/>
    </location>
</feature>
<evidence type="ECO:0000256" key="1">
    <source>
        <dbReference type="SAM" id="MobiDB-lite"/>
    </source>
</evidence>
<keyword evidence="3" id="KW-1185">Reference proteome</keyword>
<reference evidence="3" key="1">
    <citation type="journal article" date="2019" name="Int. J. Syst. Evol. Microbiol.">
        <title>The Global Catalogue of Microorganisms (GCM) 10K type strain sequencing project: providing services to taxonomists for standard genome sequencing and annotation.</title>
        <authorList>
            <consortium name="The Broad Institute Genomics Platform"/>
            <consortium name="The Broad Institute Genome Sequencing Center for Infectious Disease"/>
            <person name="Wu L."/>
            <person name="Ma J."/>
        </authorList>
    </citation>
    <scope>NUCLEOTIDE SEQUENCE [LARGE SCALE GENOMIC DNA]</scope>
    <source>
        <strain evidence="3">CGMCC 4.7682</strain>
    </source>
</reference>
<dbReference type="EMBL" id="JBHRWI010000024">
    <property type="protein sequence ID" value="MFC3512747.1"/>
    <property type="molecule type" value="Genomic_DNA"/>
</dbReference>
<name>A0ABV7QLQ0_9PSEU</name>
<evidence type="ECO:0000313" key="3">
    <source>
        <dbReference type="Proteomes" id="UP001595764"/>
    </source>
</evidence>
<dbReference type="RefSeq" id="WP_377873894.1">
    <property type="nucleotide sequence ID" value="NZ_JBHMAY010000060.1"/>
</dbReference>
<dbReference type="NCBIfam" id="NF038175">
    <property type="entry name" value="IniB_NTERM"/>
    <property type="match status" value="1"/>
</dbReference>
<accession>A0ABV7QLQ0</accession>
<proteinExistence type="predicted"/>
<gene>
    <name evidence="2" type="ORF">ACFORO_21440</name>
</gene>
<dbReference type="Proteomes" id="UP001595764">
    <property type="component" value="Unassembled WGS sequence"/>
</dbReference>
<sequence>MGPVQTLHEFALNLLNDPQSMADYKADPQGVLNGAGLSELNPSDVQDIMPLVMDSAPLPAAPAVPAVPAVPGVPAAPSIPAVPGVPAVPSVPSADLAGAFDKADAAAEPVAHQVGDGLGGLAGALPNLSPVFEGVSNVADATGLNTVTHGTLGAVSGVLDHVAAATHPIPVVGPIVDAAAIDTQNTVNAVGEHVFDGKLVGSAVDATTNHLGDALTWKAVVSETAKIPAVGGPVSGVVEDVRQGGSHLLGTVNEAIGSTPVGEHGDLRADLANATGDLTSAGDLSGTLDHAAGAVPGLPAVPALPAVPGAGELPQVPGVGALPQVPGVGALPQAPSVPGVGELSHAPELPSVPAAPNAGSLTHAIEGATAHAPAVNAAAQHVTSTVQDAVETGTQHATTGELPDAAHAAPLNEVQNHLHDVAGGLESHASSLHLDSLHLGH</sequence>
<dbReference type="InterPro" id="IPR049709">
    <property type="entry name" value="IniB-like_N"/>
</dbReference>
<protein>
    <submittedName>
        <fullName evidence="2">IniB N-terminal domain-containing protein</fullName>
    </submittedName>
</protein>
<organism evidence="2 3">
    <name type="scientific">Amycolatopsis halotolerans</name>
    <dbReference type="NCBI Taxonomy" id="330083"/>
    <lineage>
        <taxon>Bacteria</taxon>
        <taxon>Bacillati</taxon>
        <taxon>Actinomycetota</taxon>
        <taxon>Actinomycetes</taxon>
        <taxon>Pseudonocardiales</taxon>
        <taxon>Pseudonocardiaceae</taxon>
        <taxon>Amycolatopsis</taxon>
    </lineage>
</organism>
<comment type="caution">
    <text evidence="2">The sequence shown here is derived from an EMBL/GenBank/DDBJ whole genome shotgun (WGS) entry which is preliminary data.</text>
</comment>